<dbReference type="Proteomes" id="UP000001635">
    <property type="component" value="Chromosome"/>
</dbReference>
<keyword evidence="3" id="KW-0653">Protein transport</keyword>
<evidence type="ECO:0000256" key="2">
    <source>
        <dbReference type="ARBA" id="ARBA00022448"/>
    </source>
</evidence>
<dbReference type="Pfam" id="PF02556">
    <property type="entry name" value="SecB"/>
    <property type="match status" value="1"/>
</dbReference>
<comment type="similarity">
    <text evidence="1">Belongs to the SecB family.</text>
</comment>
<dbReference type="RefSeq" id="WP_014019994.1">
    <property type="nucleotide sequence ID" value="NC_015914.1"/>
</dbReference>
<evidence type="ECO:0000256" key="1">
    <source>
        <dbReference type="ARBA" id="ARBA00009990"/>
    </source>
</evidence>
<dbReference type="InterPro" id="IPR035958">
    <property type="entry name" value="SecB-like_sf"/>
</dbReference>
<protein>
    <submittedName>
        <fullName evidence="5">Protein export chaperone SecB</fullName>
    </submittedName>
</protein>
<evidence type="ECO:0000256" key="4">
    <source>
        <dbReference type="ARBA" id="ARBA00023010"/>
    </source>
</evidence>
<dbReference type="SUPFAM" id="SSF54611">
    <property type="entry name" value="SecB-like"/>
    <property type="match status" value="1"/>
</dbReference>
<dbReference type="STRING" id="880070.Cycma_1951"/>
<keyword evidence="2" id="KW-0813">Transport</keyword>
<evidence type="ECO:0000256" key="3">
    <source>
        <dbReference type="ARBA" id="ARBA00022927"/>
    </source>
</evidence>
<organism evidence="5 6">
    <name type="scientific">Cyclobacterium marinum (strain ATCC 25205 / DSM 745 / LMG 13164 / NCIMB 1802)</name>
    <name type="common">Flectobacillus marinus</name>
    <dbReference type="NCBI Taxonomy" id="880070"/>
    <lineage>
        <taxon>Bacteria</taxon>
        <taxon>Pseudomonadati</taxon>
        <taxon>Bacteroidota</taxon>
        <taxon>Cytophagia</taxon>
        <taxon>Cytophagales</taxon>
        <taxon>Cyclobacteriaceae</taxon>
        <taxon>Cyclobacterium</taxon>
    </lineage>
</organism>
<evidence type="ECO:0000313" key="5">
    <source>
        <dbReference type="EMBL" id="AEL25699.1"/>
    </source>
</evidence>
<dbReference type="OrthoDB" id="983047at2"/>
<gene>
    <name evidence="5" type="ordered locus">Cycma_1951</name>
</gene>
<name>G0IZN5_CYCMS</name>
<evidence type="ECO:0000313" key="6">
    <source>
        <dbReference type="Proteomes" id="UP000001635"/>
    </source>
</evidence>
<reference evidence="6" key="1">
    <citation type="submission" date="2011-07" db="EMBL/GenBank/DDBJ databases">
        <title>The complete genome of Cyclobacterium marinum DSM 745.</title>
        <authorList>
            <person name="Lucas S."/>
            <person name="Han J."/>
            <person name="Lapidus A."/>
            <person name="Bruce D."/>
            <person name="Goodwin L."/>
            <person name="Pitluck S."/>
            <person name="Peters L."/>
            <person name="Kyrpides N."/>
            <person name="Mavromatis K."/>
            <person name="Ivanova N."/>
            <person name="Ovchinnikova G."/>
            <person name="Chertkov O."/>
            <person name="Detter J.C."/>
            <person name="Tapia R."/>
            <person name="Han C."/>
            <person name="Land M."/>
            <person name="Hauser L."/>
            <person name="Markowitz V."/>
            <person name="Cheng J.-F."/>
            <person name="Hugenholtz P."/>
            <person name="Woyke T."/>
            <person name="Wu D."/>
            <person name="Tindall B."/>
            <person name="Schuetze A."/>
            <person name="Brambilla E."/>
            <person name="Klenk H.-P."/>
            <person name="Eisen J.A."/>
        </authorList>
    </citation>
    <scope>NUCLEOTIDE SEQUENCE [LARGE SCALE GENOMIC DNA]</scope>
    <source>
        <strain evidence="6">ATCC 25205 / DSM 745 / LMG 13164 / NCIMB 1802</strain>
    </source>
</reference>
<dbReference type="GO" id="GO:0015031">
    <property type="term" value="P:protein transport"/>
    <property type="evidence" value="ECO:0007669"/>
    <property type="project" value="UniProtKB-KW"/>
</dbReference>
<dbReference type="GO" id="GO:0051082">
    <property type="term" value="F:unfolded protein binding"/>
    <property type="evidence" value="ECO:0007669"/>
    <property type="project" value="InterPro"/>
</dbReference>
<keyword evidence="6" id="KW-1185">Reference proteome</keyword>
<dbReference type="Gene3D" id="3.10.420.10">
    <property type="entry name" value="SecB-like"/>
    <property type="match status" value="1"/>
</dbReference>
<dbReference type="HOGENOM" id="CLU_136678_5_0_10"/>
<dbReference type="InterPro" id="IPR003708">
    <property type="entry name" value="SecB"/>
</dbReference>
<dbReference type="AlphaFoldDB" id="G0IZN5"/>
<accession>G0IZN5</accession>
<proteinExistence type="inferred from homology"/>
<dbReference type="GO" id="GO:0051262">
    <property type="term" value="P:protein tetramerization"/>
    <property type="evidence" value="ECO:0007669"/>
    <property type="project" value="InterPro"/>
</dbReference>
<sequence>MKIQLENWKVLKVNFSAKTDISKDENSFDLSTGHFFPEDEVKSFGVGFEIEIIDQNFDLFVHAIFMFSLDEEITEEFKLSNFPKINAPAIAFPYLRAYISNLTLQSGYSPIMLPSINFVKAAKDKEDS</sequence>
<dbReference type="eggNOG" id="COG1952">
    <property type="taxonomic scope" value="Bacteria"/>
</dbReference>
<keyword evidence="4" id="KW-0811">Translocation</keyword>
<dbReference type="EMBL" id="CP002955">
    <property type="protein sequence ID" value="AEL25699.1"/>
    <property type="molecule type" value="Genomic_DNA"/>
</dbReference>
<dbReference type="KEGG" id="cmr:Cycma_1951"/>